<sequence>MNVVEILLITGALWGLVHAVSRFKQGHVVYLAFWLASVVFMLALEIPVYFPEKLGGDETSLFFIHNEFTVQFFFGRAPLYILALYPAVMYSSFVLVKQAALFEGRFGALSGAVAVGLVHHVFYEVFDHYGPQYGWWIWNYPNFNG</sequence>
<reference evidence="2" key="1">
    <citation type="submission" date="2018-05" db="EMBL/GenBank/DDBJ databases">
        <authorList>
            <person name="Lanie J.A."/>
            <person name="Ng W.-L."/>
            <person name="Kazmierczak K.M."/>
            <person name="Andrzejewski T.M."/>
            <person name="Davidsen T.M."/>
            <person name="Wayne K.J."/>
            <person name="Tettelin H."/>
            <person name="Glass J.I."/>
            <person name="Rusch D."/>
            <person name="Podicherti R."/>
            <person name="Tsui H.-C.T."/>
            <person name="Winkler M.E."/>
        </authorList>
    </citation>
    <scope>NUCLEOTIDE SEQUENCE</scope>
</reference>
<feature type="transmembrane region" description="Helical" evidence="1">
    <location>
        <begin position="77"/>
        <end position="96"/>
    </location>
</feature>
<evidence type="ECO:0000313" key="2">
    <source>
        <dbReference type="EMBL" id="SVE40383.1"/>
    </source>
</evidence>
<accession>A0A383D7X0</accession>
<proteinExistence type="predicted"/>
<keyword evidence="1" id="KW-1133">Transmembrane helix</keyword>
<keyword evidence="1" id="KW-0812">Transmembrane</keyword>
<organism evidence="2">
    <name type="scientific">marine metagenome</name>
    <dbReference type="NCBI Taxonomy" id="408172"/>
    <lineage>
        <taxon>unclassified sequences</taxon>
        <taxon>metagenomes</taxon>
        <taxon>ecological metagenomes</taxon>
    </lineage>
</organism>
<keyword evidence="1" id="KW-0472">Membrane</keyword>
<feature type="transmembrane region" description="Helical" evidence="1">
    <location>
        <begin position="28"/>
        <end position="50"/>
    </location>
</feature>
<gene>
    <name evidence="2" type="ORF">METZ01_LOCUS493237</name>
</gene>
<name>A0A383D7X0_9ZZZZ</name>
<dbReference type="AlphaFoldDB" id="A0A383D7X0"/>
<feature type="transmembrane region" description="Helical" evidence="1">
    <location>
        <begin position="108"/>
        <end position="126"/>
    </location>
</feature>
<evidence type="ECO:0000256" key="1">
    <source>
        <dbReference type="SAM" id="Phobius"/>
    </source>
</evidence>
<feature type="transmembrane region" description="Helical" evidence="1">
    <location>
        <begin position="6"/>
        <end position="21"/>
    </location>
</feature>
<dbReference type="EMBL" id="UINC01214931">
    <property type="protein sequence ID" value="SVE40383.1"/>
    <property type="molecule type" value="Genomic_DNA"/>
</dbReference>
<feature type="non-terminal residue" evidence="2">
    <location>
        <position position="145"/>
    </location>
</feature>
<protein>
    <submittedName>
        <fullName evidence="2">Uncharacterized protein</fullName>
    </submittedName>
</protein>